<keyword evidence="12" id="KW-0472">Membrane</keyword>
<comment type="catalytic activity">
    <reaction evidence="16">
        <text>L-seryl-[protein] + ATP = O-phospho-L-seryl-[protein] + ADP + H(+)</text>
        <dbReference type="Rhea" id="RHEA:17989"/>
        <dbReference type="Rhea" id="RHEA-COMP:9863"/>
        <dbReference type="Rhea" id="RHEA-COMP:11604"/>
        <dbReference type="ChEBI" id="CHEBI:15378"/>
        <dbReference type="ChEBI" id="CHEBI:29999"/>
        <dbReference type="ChEBI" id="CHEBI:30616"/>
        <dbReference type="ChEBI" id="CHEBI:83421"/>
        <dbReference type="ChEBI" id="CHEBI:456216"/>
        <dbReference type="EC" id="2.7.11.1"/>
    </reaction>
</comment>
<dbReference type="Gene3D" id="3.30.200.20">
    <property type="entry name" value="Phosphorylase Kinase, domain 1"/>
    <property type="match status" value="1"/>
</dbReference>
<evidence type="ECO:0000256" key="12">
    <source>
        <dbReference type="ARBA" id="ARBA00023136"/>
    </source>
</evidence>
<dbReference type="Gene3D" id="1.10.510.10">
    <property type="entry name" value="Transferase(Phosphotransferase) domain 1"/>
    <property type="match status" value="1"/>
</dbReference>
<evidence type="ECO:0000313" key="24">
    <source>
        <dbReference type="Proteomes" id="UP000807504"/>
    </source>
</evidence>
<evidence type="ECO:0000256" key="5">
    <source>
        <dbReference type="ARBA" id="ARBA00022679"/>
    </source>
</evidence>
<evidence type="ECO:0000259" key="22">
    <source>
        <dbReference type="PROSITE" id="PS50011"/>
    </source>
</evidence>
<keyword evidence="24" id="KW-1185">Reference proteome</keyword>
<dbReference type="AlphaFoldDB" id="A0A8T0FM00"/>
<dbReference type="InterPro" id="IPR017441">
    <property type="entry name" value="Protein_kinase_ATP_BS"/>
</dbReference>
<dbReference type="EC" id="2.7.11.1" evidence="2"/>
<keyword evidence="5" id="KW-0808">Transferase</keyword>
<dbReference type="GO" id="GO:0046872">
    <property type="term" value="F:metal ion binding"/>
    <property type="evidence" value="ECO:0007669"/>
    <property type="project" value="UniProtKB-KW"/>
</dbReference>
<evidence type="ECO:0000256" key="15">
    <source>
        <dbReference type="ARBA" id="ARBA00047899"/>
    </source>
</evidence>
<dbReference type="GO" id="GO:0005634">
    <property type="term" value="C:nucleus"/>
    <property type="evidence" value="ECO:0007669"/>
    <property type="project" value="TreeGrafter"/>
</dbReference>
<dbReference type="PANTHER" id="PTHR11042:SF183">
    <property type="entry name" value="MEMBRANE-ASSOCIATED TYROSINE- AND THREONINE-SPECIFIC CDC2-INHIBITORY KINASE"/>
    <property type="match status" value="1"/>
</dbReference>
<evidence type="ECO:0000256" key="16">
    <source>
        <dbReference type="ARBA" id="ARBA00048679"/>
    </source>
</evidence>
<keyword evidence="8" id="KW-0418">Kinase</keyword>
<dbReference type="PROSITE" id="PS50011">
    <property type="entry name" value="PROTEIN_KINASE_DOM"/>
    <property type="match status" value="1"/>
</dbReference>
<comment type="similarity">
    <text evidence="14">Belongs to the protein kinase superfamily. Ser/Thr protein kinase family. GCN2 subfamily.</text>
</comment>
<dbReference type="Pfam" id="PF00069">
    <property type="entry name" value="Pkinase"/>
    <property type="match status" value="1"/>
</dbReference>
<evidence type="ECO:0000256" key="17">
    <source>
        <dbReference type="ARBA" id="ARBA00074601"/>
    </source>
</evidence>
<evidence type="ECO:0000256" key="7">
    <source>
        <dbReference type="ARBA" id="ARBA00022741"/>
    </source>
</evidence>
<evidence type="ECO:0000256" key="4">
    <source>
        <dbReference type="ARBA" id="ARBA00022553"/>
    </source>
</evidence>
<evidence type="ECO:0000256" key="3">
    <source>
        <dbReference type="ARBA" id="ARBA00022527"/>
    </source>
</evidence>
<feature type="domain" description="Protein kinase" evidence="22">
    <location>
        <begin position="95"/>
        <end position="346"/>
    </location>
</feature>
<reference evidence="23" key="2">
    <citation type="submission" date="2020-06" db="EMBL/GenBank/DDBJ databases">
        <authorList>
            <person name="Sheffer M."/>
        </authorList>
    </citation>
    <scope>NUCLEOTIDE SEQUENCE</scope>
</reference>
<dbReference type="InterPro" id="IPR050339">
    <property type="entry name" value="CC_SR_Kinase"/>
</dbReference>
<keyword evidence="6" id="KW-0479">Metal-binding</keyword>
<proteinExistence type="inferred from homology"/>
<protein>
    <recommendedName>
        <fullName evidence="17">Membrane-associated tyrosine- and threonine-specific cdc2-inhibitory kinase</fullName>
        <ecNumber evidence="2">2.7.11.1</ecNumber>
    </recommendedName>
    <alternativeName>
        <fullName evidence="18">Myt1 kinase</fullName>
    </alternativeName>
</protein>
<accession>A0A8T0FM00</accession>
<evidence type="ECO:0000256" key="21">
    <source>
        <dbReference type="SAM" id="MobiDB-lite"/>
    </source>
</evidence>
<dbReference type="FunFam" id="3.30.200.20:FF:000280">
    <property type="entry name" value="membrane-associated tyrosine- and threonine-specific cdc2-inhibitory kinase"/>
    <property type="match status" value="1"/>
</dbReference>
<dbReference type="InterPro" id="IPR000719">
    <property type="entry name" value="Prot_kinase_dom"/>
</dbReference>
<evidence type="ECO:0000256" key="18">
    <source>
        <dbReference type="ARBA" id="ARBA00084081"/>
    </source>
</evidence>
<evidence type="ECO:0000256" key="14">
    <source>
        <dbReference type="ARBA" id="ARBA00037982"/>
    </source>
</evidence>
<dbReference type="InterPro" id="IPR011009">
    <property type="entry name" value="Kinase-like_dom_sf"/>
</dbReference>
<dbReference type="GO" id="GO:0004674">
    <property type="term" value="F:protein serine/threonine kinase activity"/>
    <property type="evidence" value="ECO:0007669"/>
    <property type="project" value="UniProtKB-KW"/>
</dbReference>
<dbReference type="GO" id="GO:0110031">
    <property type="term" value="P:negative regulation of G2/MI transition of meiotic cell cycle"/>
    <property type="evidence" value="ECO:0007669"/>
    <property type="project" value="TreeGrafter"/>
</dbReference>
<evidence type="ECO:0000256" key="13">
    <source>
        <dbReference type="ARBA" id="ARBA00023306"/>
    </source>
</evidence>
<dbReference type="GO" id="GO:0005524">
    <property type="term" value="F:ATP binding"/>
    <property type="evidence" value="ECO:0007669"/>
    <property type="project" value="UniProtKB-UniRule"/>
</dbReference>
<evidence type="ECO:0000313" key="23">
    <source>
        <dbReference type="EMBL" id="KAF8792214.1"/>
    </source>
</evidence>
<dbReference type="SMART" id="SM00220">
    <property type="entry name" value="S_TKc"/>
    <property type="match status" value="1"/>
</dbReference>
<reference evidence="23" key="1">
    <citation type="journal article" date="2020" name="bioRxiv">
        <title>Chromosome-level reference genome of the European wasp spider Argiope bruennichi: a resource for studies on range expansion and evolutionary adaptation.</title>
        <authorList>
            <person name="Sheffer M.M."/>
            <person name="Hoppe A."/>
            <person name="Krehenwinkel H."/>
            <person name="Uhl G."/>
            <person name="Kuss A.W."/>
            <person name="Jensen L."/>
            <person name="Jensen C."/>
            <person name="Gillespie R.G."/>
            <person name="Hoff K.J."/>
            <person name="Prost S."/>
        </authorList>
    </citation>
    <scope>NUCLEOTIDE SEQUENCE</scope>
</reference>
<dbReference type="PROSITE" id="PS00107">
    <property type="entry name" value="PROTEIN_KINASE_ATP"/>
    <property type="match status" value="1"/>
</dbReference>
<keyword evidence="7 19" id="KW-0547">Nucleotide-binding</keyword>
<feature type="binding site" evidence="19">
    <location>
        <position position="133"/>
    </location>
    <ligand>
        <name>ATP</name>
        <dbReference type="ChEBI" id="CHEBI:30616"/>
    </ligand>
</feature>
<evidence type="ECO:0000256" key="1">
    <source>
        <dbReference type="ARBA" id="ARBA00004395"/>
    </source>
</evidence>
<keyword evidence="11" id="KW-0333">Golgi apparatus</keyword>
<keyword evidence="9 19" id="KW-0067">ATP-binding</keyword>
<feature type="region of interest" description="Disordered" evidence="21">
    <location>
        <begin position="20"/>
        <end position="62"/>
    </location>
</feature>
<dbReference type="InterPro" id="IPR008271">
    <property type="entry name" value="Ser/Thr_kinase_AS"/>
</dbReference>
<keyword evidence="13" id="KW-0131">Cell cycle</keyword>
<keyword evidence="3 20" id="KW-0723">Serine/threonine-protein kinase</keyword>
<evidence type="ECO:0000256" key="11">
    <source>
        <dbReference type="ARBA" id="ARBA00023034"/>
    </source>
</evidence>
<evidence type="ECO:0000256" key="10">
    <source>
        <dbReference type="ARBA" id="ARBA00022842"/>
    </source>
</evidence>
<organism evidence="23 24">
    <name type="scientific">Argiope bruennichi</name>
    <name type="common">Wasp spider</name>
    <name type="synonym">Aranea bruennichi</name>
    <dbReference type="NCBI Taxonomy" id="94029"/>
    <lineage>
        <taxon>Eukaryota</taxon>
        <taxon>Metazoa</taxon>
        <taxon>Ecdysozoa</taxon>
        <taxon>Arthropoda</taxon>
        <taxon>Chelicerata</taxon>
        <taxon>Arachnida</taxon>
        <taxon>Araneae</taxon>
        <taxon>Araneomorphae</taxon>
        <taxon>Entelegynae</taxon>
        <taxon>Araneoidea</taxon>
        <taxon>Araneidae</taxon>
        <taxon>Argiope</taxon>
    </lineage>
</organism>
<dbReference type="PROSITE" id="PS00108">
    <property type="entry name" value="PROTEIN_KINASE_ST"/>
    <property type="match status" value="1"/>
</dbReference>
<sequence length="392" mass="45131">MFSAMKSPLPTPKFYQEKLFSSKKERLPRSIVKPPPTPRVRYSSLGRSVNSDRHSSHSKSINSDRAQSISFLDSKSSLSSNYDSNSDQLYFHQCFEVICKLGSGSFGDVFKVKCFEDGKFYAVKKAKEPFIGKADRERKLQEVQKHEQLPSHPNCVKFYKAWEEKQILYIQIELCKCSLSQYAEENHNITENVVWYFLCDLLQAVKHLHDHNLVHLDIKPENIFITEDGICKLGDFGLVHDITKPISDACEGDPKYIAPEVMEGKFTKAADIFSLGITILEVAVDLDLPNGDETWHKLRNLQIPLSFLRGLSFQLNQVITIMMEPNYEKRLSVDEILKLDIIQNMLKKRRKMIQSLELKKKTETSGSDRSFFSDWSSSISDDLLQINQQKIY</sequence>
<dbReference type="GO" id="GO:0051321">
    <property type="term" value="P:meiotic cell cycle"/>
    <property type="evidence" value="ECO:0007669"/>
    <property type="project" value="TreeGrafter"/>
</dbReference>
<keyword evidence="10" id="KW-0460">Magnesium</keyword>
<evidence type="ECO:0000256" key="8">
    <source>
        <dbReference type="ARBA" id="ARBA00022777"/>
    </source>
</evidence>
<dbReference type="PANTHER" id="PTHR11042">
    <property type="entry name" value="EUKARYOTIC TRANSLATION INITIATION FACTOR 2-ALPHA KINASE EIF2-ALPHA KINASE -RELATED"/>
    <property type="match status" value="1"/>
</dbReference>
<dbReference type="SUPFAM" id="SSF56112">
    <property type="entry name" value="Protein kinase-like (PK-like)"/>
    <property type="match status" value="1"/>
</dbReference>
<dbReference type="GO" id="GO:0000139">
    <property type="term" value="C:Golgi membrane"/>
    <property type="evidence" value="ECO:0007669"/>
    <property type="project" value="UniProtKB-SubCell"/>
</dbReference>
<dbReference type="EMBL" id="JABXBU010000003">
    <property type="protein sequence ID" value="KAF8792214.1"/>
    <property type="molecule type" value="Genomic_DNA"/>
</dbReference>
<dbReference type="CDD" id="cd14050">
    <property type="entry name" value="PKc_Myt1"/>
    <property type="match status" value="1"/>
</dbReference>
<dbReference type="Proteomes" id="UP000807504">
    <property type="component" value="Unassembled WGS sequence"/>
</dbReference>
<gene>
    <name evidence="23" type="ORF">HNY73_003841</name>
</gene>
<evidence type="ECO:0000256" key="9">
    <source>
        <dbReference type="ARBA" id="ARBA00022840"/>
    </source>
</evidence>
<evidence type="ECO:0000256" key="6">
    <source>
        <dbReference type="ARBA" id="ARBA00022723"/>
    </source>
</evidence>
<keyword evidence="4" id="KW-0597">Phosphoprotein</keyword>
<evidence type="ECO:0000256" key="19">
    <source>
        <dbReference type="PROSITE-ProRule" id="PRU10141"/>
    </source>
</evidence>
<evidence type="ECO:0000256" key="2">
    <source>
        <dbReference type="ARBA" id="ARBA00012513"/>
    </source>
</evidence>
<evidence type="ECO:0000256" key="20">
    <source>
        <dbReference type="RuleBase" id="RU000304"/>
    </source>
</evidence>
<comment type="catalytic activity">
    <reaction evidence="15">
        <text>L-threonyl-[protein] + ATP = O-phospho-L-threonyl-[protein] + ADP + H(+)</text>
        <dbReference type="Rhea" id="RHEA:46608"/>
        <dbReference type="Rhea" id="RHEA-COMP:11060"/>
        <dbReference type="Rhea" id="RHEA-COMP:11605"/>
        <dbReference type="ChEBI" id="CHEBI:15378"/>
        <dbReference type="ChEBI" id="CHEBI:30013"/>
        <dbReference type="ChEBI" id="CHEBI:30616"/>
        <dbReference type="ChEBI" id="CHEBI:61977"/>
        <dbReference type="ChEBI" id="CHEBI:456216"/>
        <dbReference type="EC" id="2.7.11.1"/>
    </reaction>
</comment>
<name>A0A8T0FM00_ARGBR</name>
<comment type="caution">
    <text evidence="23">The sequence shown here is derived from an EMBL/GenBank/DDBJ whole genome shotgun (WGS) entry which is preliminary data.</text>
</comment>
<dbReference type="FunFam" id="1.10.510.10:FF:000315">
    <property type="entry name" value="membrane-associated tyrosine- and threonine-specific cdc2-inhibitory kinase"/>
    <property type="match status" value="1"/>
</dbReference>
<comment type="subcellular location">
    <subcellularLocation>
        <location evidence="1">Golgi apparatus membrane</location>
        <topology evidence="1">Peripheral membrane protein</topology>
    </subcellularLocation>
</comment>